<organism evidence="3 4">
    <name type="scientific">Paenibacillus violae</name>
    <dbReference type="NCBI Taxonomy" id="3077234"/>
    <lineage>
        <taxon>Bacteria</taxon>
        <taxon>Bacillati</taxon>
        <taxon>Bacillota</taxon>
        <taxon>Bacilli</taxon>
        <taxon>Bacillales</taxon>
        <taxon>Paenibacillaceae</taxon>
        <taxon>Paenibacillus</taxon>
    </lineage>
</organism>
<name>A0ABU3R6Z1_9BACL</name>
<keyword evidence="4" id="KW-1185">Reference proteome</keyword>
<dbReference type="PROSITE" id="PS51272">
    <property type="entry name" value="SLH"/>
    <property type="match status" value="2"/>
</dbReference>
<proteinExistence type="predicted"/>
<feature type="domain" description="SLH" evidence="2">
    <location>
        <begin position="38"/>
        <end position="101"/>
    </location>
</feature>
<comment type="caution">
    <text evidence="3">The sequence shown here is derived from an EMBL/GenBank/DDBJ whole genome shotgun (WGS) entry which is preliminary data.</text>
</comment>
<protein>
    <submittedName>
        <fullName evidence="3">S-layer homology domain-containing protein</fullName>
    </submittedName>
</protein>
<feature type="signal peptide" evidence="1">
    <location>
        <begin position="1"/>
        <end position="26"/>
    </location>
</feature>
<evidence type="ECO:0000259" key="2">
    <source>
        <dbReference type="PROSITE" id="PS51272"/>
    </source>
</evidence>
<dbReference type="InterPro" id="IPR001119">
    <property type="entry name" value="SLH_dom"/>
</dbReference>
<feature type="chain" id="PRO_5046550869" evidence="1">
    <location>
        <begin position="27"/>
        <end position="904"/>
    </location>
</feature>
<evidence type="ECO:0000256" key="1">
    <source>
        <dbReference type="SAM" id="SignalP"/>
    </source>
</evidence>
<dbReference type="Proteomes" id="UP001260980">
    <property type="component" value="Unassembled WGS sequence"/>
</dbReference>
<evidence type="ECO:0000313" key="4">
    <source>
        <dbReference type="Proteomes" id="UP001260980"/>
    </source>
</evidence>
<dbReference type="Pfam" id="PF00395">
    <property type="entry name" value="SLH"/>
    <property type="match status" value="2"/>
</dbReference>
<accession>A0ABU3R6Z1</accession>
<feature type="domain" description="SLH" evidence="2">
    <location>
        <begin position="178"/>
        <end position="241"/>
    </location>
</feature>
<dbReference type="EMBL" id="JAWCUD010000001">
    <property type="protein sequence ID" value="MDU0200039.1"/>
    <property type="molecule type" value="Genomic_DNA"/>
</dbReference>
<dbReference type="RefSeq" id="WP_315949359.1">
    <property type="nucleotide sequence ID" value="NZ_JAWCUD010000001.1"/>
</dbReference>
<sequence length="904" mass="98038">MRNKKLASAILSSLIVTSLAGTPVLAADSTSGTSKNNVKLSFPDVKSDYWGIRHISKLALEGIIEGYEDGAYRAENSVSQQDVLIMAVRMMGLQDEVNNMTSTTVFPDFMLVDSYARNYVAVALQKGLITNEEEKERSSGDKSKENWGQRKATREWVAEIVIRAIGKGAFAQSLSQTQTTFNDNSSISATSLGYVNAAVALKVVDGFEDGTFQPKGAVTRAQMAAFLSRSQKELTSLPAHAKKGYLTTLTSGTIGLMDKEGNTSTYKISPNTVFYGNKNDTAIDPKELQETYEVSIVEVNGVAYYVEIIKDELQMDIKEGKLLKLNMSTMKATLDDFESYDLASDVAVTDTEGRGLSLGDIVTGSTIQLRKSKIVNTDKYTSIIVKQVPVNKTANGAIQNLNKDAAQITLLDTESGQPESYNFSSALIITSTDNSLADLNSLHIGDVVEYTIKNSEVVKISVKKQADVGVSIEGTFKEFSEDKSTLLINKTTGKPVDAYELSENVKVVINGLTNASIYDLAAGDQLKLEVLNNKVTLITVANRSIENLYFAKIVGYDQNLKLLSVIDNKGEPHAYILTDSVSISYAGMKLPLSNFSGTFTVGKYVDLLVAQKKVTQVQMSTQLNGQITQLNLQTNDITLKTDSGQSLSFKLQYAPVVELANKPNSTLSDLKVGDTISLQISFDQSIVTKITTSKTAMYKTVITNVNSKQITVTDESNSQYVISLDGVPIVKPDQTAGSINDFVVDDYVKLSFNGATVVRAEIATPVIGKVTAVNAASSSLTVQDFTGKSQVINAGTNFGVKLNGGSDYNFASIKVGDRVQVMKDASDKLIIQVAATAKREVDNYSSVVNQMYLKSTSAGDKTSYSLYPRAYYHKGTDIVGPSSFVSGDIITIYVLDNKIVEIEK</sequence>
<keyword evidence="1" id="KW-0732">Signal</keyword>
<evidence type="ECO:0000313" key="3">
    <source>
        <dbReference type="EMBL" id="MDU0200039.1"/>
    </source>
</evidence>
<reference evidence="3 4" key="1">
    <citation type="submission" date="2023-10" db="EMBL/GenBank/DDBJ databases">
        <title>Paenibacillus strain PFR10 Genome sequencing and assembly.</title>
        <authorList>
            <person name="Kim I."/>
        </authorList>
    </citation>
    <scope>NUCLEOTIDE SEQUENCE [LARGE SCALE GENOMIC DNA]</scope>
    <source>
        <strain evidence="3 4">PFR10</strain>
    </source>
</reference>
<gene>
    <name evidence="3" type="ORF">RQP52_03005</name>
</gene>